<dbReference type="InParanoid" id="B9MTF2"/>
<dbReference type="HOGENOM" id="CLU_2578362_0_0_1"/>
<name>B9MTF2_POPTR</name>
<gene>
    <name evidence="1" type="ORF">POPTR_006G124700</name>
</gene>
<accession>B9MTF2</accession>
<sequence length="81" mass="9239">MFWNSNFNSFFPLSFLPLPPSPPHHLNHGVEHTIHQPKRCSACDQICIAFSGFFFQLAGQELSCNHWGAHESIKAIIFVRT</sequence>
<dbReference type="EMBL" id="CM009295">
    <property type="protein sequence ID" value="PNT31262.1"/>
    <property type="molecule type" value="Genomic_DNA"/>
</dbReference>
<proteinExistence type="predicted"/>
<protein>
    <submittedName>
        <fullName evidence="1">Uncharacterized protein</fullName>
    </submittedName>
</protein>
<dbReference type="Proteomes" id="UP000006729">
    <property type="component" value="Chromosome 6"/>
</dbReference>
<evidence type="ECO:0000313" key="1">
    <source>
        <dbReference type="EMBL" id="PNT31262.1"/>
    </source>
</evidence>
<evidence type="ECO:0000313" key="2">
    <source>
        <dbReference type="Proteomes" id="UP000006729"/>
    </source>
</evidence>
<dbReference type="AlphaFoldDB" id="B9MTF2"/>
<organism evidence="1 2">
    <name type="scientific">Populus trichocarpa</name>
    <name type="common">Western balsam poplar</name>
    <name type="synonym">Populus balsamifera subsp. trichocarpa</name>
    <dbReference type="NCBI Taxonomy" id="3694"/>
    <lineage>
        <taxon>Eukaryota</taxon>
        <taxon>Viridiplantae</taxon>
        <taxon>Streptophyta</taxon>
        <taxon>Embryophyta</taxon>
        <taxon>Tracheophyta</taxon>
        <taxon>Spermatophyta</taxon>
        <taxon>Magnoliopsida</taxon>
        <taxon>eudicotyledons</taxon>
        <taxon>Gunneridae</taxon>
        <taxon>Pentapetalae</taxon>
        <taxon>rosids</taxon>
        <taxon>fabids</taxon>
        <taxon>Malpighiales</taxon>
        <taxon>Salicaceae</taxon>
        <taxon>Saliceae</taxon>
        <taxon>Populus</taxon>
    </lineage>
</organism>
<keyword evidence="2" id="KW-1185">Reference proteome</keyword>
<reference evidence="1 2" key="1">
    <citation type="journal article" date="2006" name="Science">
        <title>The genome of black cottonwood, Populus trichocarpa (Torr. &amp; Gray).</title>
        <authorList>
            <person name="Tuskan G.A."/>
            <person name="Difazio S."/>
            <person name="Jansson S."/>
            <person name="Bohlmann J."/>
            <person name="Grigoriev I."/>
            <person name="Hellsten U."/>
            <person name="Putnam N."/>
            <person name="Ralph S."/>
            <person name="Rombauts S."/>
            <person name="Salamov A."/>
            <person name="Schein J."/>
            <person name="Sterck L."/>
            <person name="Aerts A."/>
            <person name="Bhalerao R.R."/>
            <person name="Bhalerao R.P."/>
            <person name="Blaudez D."/>
            <person name="Boerjan W."/>
            <person name="Brun A."/>
            <person name="Brunner A."/>
            <person name="Busov V."/>
            <person name="Campbell M."/>
            <person name="Carlson J."/>
            <person name="Chalot M."/>
            <person name="Chapman J."/>
            <person name="Chen G.L."/>
            <person name="Cooper D."/>
            <person name="Coutinho P.M."/>
            <person name="Couturier J."/>
            <person name="Covert S."/>
            <person name="Cronk Q."/>
            <person name="Cunningham R."/>
            <person name="Davis J."/>
            <person name="Degroeve S."/>
            <person name="Dejardin A."/>
            <person name="Depamphilis C."/>
            <person name="Detter J."/>
            <person name="Dirks B."/>
            <person name="Dubchak I."/>
            <person name="Duplessis S."/>
            <person name="Ehlting J."/>
            <person name="Ellis B."/>
            <person name="Gendler K."/>
            <person name="Goodstein D."/>
            <person name="Gribskov M."/>
            <person name="Grimwood J."/>
            <person name="Groover A."/>
            <person name="Gunter L."/>
            <person name="Hamberger B."/>
            <person name="Heinze B."/>
            <person name="Helariutta Y."/>
            <person name="Henrissat B."/>
            <person name="Holligan D."/>
            <person name="Holt R."/>
            <person name="Huang W."/>
            <person name="Islam-Faridi N."/>
            <person name="Jones S."/>
            <person name="Jones-Rhoades M."/>
            <person name="Jorgensen R."/>
            <person name="Joshi C."/>
            <person name="Kangasjarvi J."/>
            <person name="Karlsson J."/>
            <person name="Kelleher C."/>
            <person name="Kirkpatrick R."/>
            <person name="Kirst M."/>
            <person name="Kohler A."/>
            <person name="Kalluri U."/>
            <person name="Larimer F."/>
            <person name="Leebens-Mack J."/>
            <person name="Leple J.C."/>
            <person name="Locascio P."/>
            <person name="Lou Y."/>
            <person name="Lucas S."/>
            <person name="Martin F."/>
            <person name="Montanini B."/>
            <person name="Napoli C."/>
            <person name="Nelson D.R."/>
            <person name="Nelson C."/>
            <person name="Nieminen K."/>
            <person name="Nilsson O."/>
            <person name="Pereda V."/>
            <person name="Peter G."/>
            <person name="Philippe R."/>
            <person name="Pilate G."/>
            <person name="Poliakov A."/>
            <person name="Razumovskaya J."/>
            <person name="Richardson P."/>
            <person name="Rinaldi C."/>
            <person name="Ritland K."/>
            <person name="Rouze P."/>
            <person name="Ryaboy D."/>
            <person name="Schmutz J."/>
            <person name="Schrader J."/>
            <person name="Segerman B."/>
            <person name="Shin H."/>
            <person name="Siddiqui A."/>
            <person name="Sterky F."/>
            <person name="Terry A."/>
            <person name="Tsai C.J."/>
            <person name="Uberbacher E."/>
            <person name="Unneberg P."/>
            <person name="Vahala J."/>
            <person name="Wall K."/>
            <person name="Wessler S."/>
            <person name="Yang G."/>
            <person name="Yin T."/>
            <person name="Douglas C."/>
            <person name="Marra M."/>
            <person name="Sandberg G."/>
            <person name="Van de Peer Y."/>
            <person name="Rokhsar D."/>
        </authorList>
    </citation>
    <scope>NUCLEOTIDE SEQUENCE [LARGE SCALE GENOMIC DNA]</scope>
    <source>
        <strain evidence="2">cv. Nisqually</strain>
    </source>
</reference>